<feature type="chain" id="PRO_5006061911" description="Beta-barrel assembly machine subunit BamF" evidence="1">
    <location>
        <begin position="19"/>
        <end position="173"/>
    </location>
</feature>
<reference evidence="2 3" key="1">
    <citation type="submission" date="2015-09" db="EMBL/GenBank/DDBJ databases">
        <authorList>
            <consortium name="Swine Surveillance"/>
        </authorList>
    </citation>
    <scope>NUCLEOTIDE SEQUENCE [LARGE SCALE GENOMIC DNA]</scope>
    <source>
        <strain evidence="2 3">CECT 7688</strain>
    </source>
</reference>
<evidence type="ECO:0000313" key="2">
    <source>
        <dbReference type="EMBL" id="CUH53874.1"/>
    </source>
</evidence>
<evidence type="ECO:0000256" key="1">
    <source>
        <dbReference type="SAM" id="SignalP"/>
    </source>
</evidence>
<accession>A0A0P1EU04</accession>
<keyword evidence="1" id="KW-0732">Signal</keyword>
<dbReference type="STRING" id="321267.SHM7688_03343"/>
<protein>
    <recommendedName>
        <fullName evidence="4">Beta-barrel assembly machine subunit BamF</fullName>
    </recommendedName>
</protein>
<dbReference type="Pfam" id="PF11233">
    <property type="entry name" value="DUF3035"/>
    <property type="match status" value="1"/>
</dbReference>
<gene>
    <name evidence="2" type="ORF">SHM7688_03343</name>
</gene>
<dbReference type="OrthoDB" id="7876689at2"/>
<dbReference type="AlphaFoldDB" id="A0A0P1EU04"/>
<dbReference type="EMBL" id="CYPW01000032">
    <property type="protein sequence ID" value="CUH53874.1"/>
    <property type="molecule type" value="Genomic_DNA"/>
</dbReference>
<dbReference type="Proteomes" id="UP000054823">
    <property type="component" value="Unassembled WGS sequence"/>
</dbReference>
<keyword evidence="3" id="KW-1185">Reference proteome</keyword>
<dbReference type="InterPro" id="IPR021395">
    <property type="entry name" value="DUF3035"/>
</dbReference>
<proteinExistence type="predicted"/>
<evidence type="ECO:0000313" key="3">
    <source>
        <dbReference type="Proteomes" id="UP000054823"/>
    </source>
</evidence>
<dbReference type="PROSITE" id="PS51257">
    <property type="entry name" value="PROKAR_LIPOPROTEIN"/>
    <property type="match status" value="1"/>
</dbReference>
<organism evidence="2 3">
    <name type="scientific">Shimia marina</name>
    <dbReference type="NCBI Taxonomy" id="321267"/>
    <lineage>
        <taxon>Bacteria</taxon>
        <taxon>Pseudomonadati</taxon>
        <taxon>Pseudomonadota</taxon>
        <taxon>Alphaproteobacteria</taxon>
        <taxon>Rhodobacterales</taxon>
        <taxon>Roseobacteraceae</taxon>
    </lineage>
</organism>
<dbReference type="RefSeq" id="WP_058241044.1">
    <property type="nucleotide sequence ID" value="NZ_CYPW01000032.1"/>
</dbReference>
<evidence type="ECO:0008006" key="4">
    <source>
        <dbReference type="Google" id="ProtNLM"/>
    </source>
</evidence>
<feature type="signal peptide" evidence="1">
    <location>
        <begin position="1"/>
        <end position="18"/>
    </location>
</feature>
<sequence length="173" mass="18734">MGVMRLKCLGLLMVVAVAGCTSGDTLRSNKSLTPGPDEFSILPGKELTQPADFAALPPPTPGGVNRTDQDPLSDAVAVLGGSAAARSALNSSVPSSDSSLVSYASRMGRDPNIRQVVLQEDEEFRAKRGRFTSIRISKKGLYEEVYKPQALDYREEWWRWKRAGVQTPAAPVQ</sequence>
<name>A0A0P1EU04_9RHOB</name>